<organism evidence="2 3">
    <name type="scientific">Peptoniphilus indolicus</name>
    <dbReference type="NCBI Taxonomy" id="33030"/>
    <lineage>
        <taxon>Bacteria</taxon>
        <taxon>Bacillati</taxon>
        <taxon>Bacillota</taxon>
        <taxon>Tissierellia</taxon>
        <taxon>Tissierellales</taxon>
        <taxon>Peptoniphilaceae</taxon>
        <taxon>Peptoniphilus</taxon>
    </lineage>
</organism>
<keyword evidence="1" id="KW-1133">Transmembrane helix</keyword>
<name>A0A379DCP8_9FIRM</name>
<evidence type="ECO:0000256" key="1">
    <source>
        <dbReference type="SAM" id="Phobius"/>
    </source>
</evidence>
<keyword evidence="1" id="KW-0812">Transmembrane</keyword>
<keyword evidence="1" id="KW-0472">Membrane</keyword>
<accession>A0A379DCP8</accession>
<proteinExistence type="predicted"/>
<dbReference type="AlphaFoldDB" id="A0A379DCP8"/>
<dbReference type="RefSeq" id="WP_004820085.1">
    <property type="nucleotide sequence ID" value="NZ_UGTH01000001.1"/>
</dbReference>
<protein>
    <submittedName>
        <fullName evidence="2">YycH protein</fullName>
    </submittedName>
</protein>
<dbReference type="Proteomes" id="UP000254777">
    <property type="component" value="Unassembled WGS sequence"/>
</dbReference>
<feature type="transmembrane region" description="Helical" evidence="1">
    <location>
        <begin position="9"/>
        <end position="26"/>
    </location>
</feature>
<evidence type="ECO:0000313" key="2">
    <source>
        <dbReference type="EMBL" id="SUB75352.1"/>
    </source>
</evidence>
<sequence>MDWYKAKKILMIALIITDILLFGMIIRRSFIIQDRTTSYTFIKQVKSRLLKNGISIHAKIPRTRISLPSLRVEFDSYSKLDLNERFFASRGKFQDPNSSFTQITYADEVLSVLNTRRLIYENVNPKISTKSKFKAEDVAKKFLLDRNFDVSNMLLVYSNSSKGQTELKFAKEFEGVILERSFANFIIKGDTVVSMDRLWLNVIDKSTSIVHMHSAPRALLTLLSEPEISSKTITRIEECYYFDPEEQGYVEDITKATKGKAIAAWRIQFSDGESIEIESK</sequence>
<evidence type="ECO:0000313" key="3">
    <source>
        <dbReference type="Proteomes" id="UP000254777"/>
    </source>
</evidence>
<gene>
    <name evidence="2" type="ORF">NCTC11088_01145</name>
</gene>
<dbReference type="EMBL" id="UGTH01000001">
    <property type="protein sequence ID" value="SUB75352.1"/>
    <property type="molecule type" value="Genomic_DNA"/>
</dbReference>
<reference evidence="2 3" key="1">
    <citation type="submission" date="2018-06" db="EMBL/GenBank/DDBJ databases">
        <authorList>
            <consortium name="Pathogen Informatics"/>
            <person name="Doyle S."/>
        </authorList>
    </citation>
    <scope>NUCLEOTIDE SEQUENCE [LARGE SCALE GENOMIC DNA]</scope>
    <source>
        <strain evidence="2 3">NCTC11088</strain>
    </source>
</reference>